<comment type="caution">
    <text evidence="5">The sequence shown here is derived from an EMBL/GenBank/DDBJ whole genome shotgun (WGS) entry which is preliminary data.</text>
</comment>
<feature type="domain" description="Acyl-CoA dehydrogenase/oxidase N-terminal" evidence="3">
    <location>
        <begin position="34"/>
        <end position="104"/>
    </location>
</feature>
<dbReference type="InterPro" id="IPR013786">
    <property type="entry name" value="AcylCoA_DH/ox_N"/>
</dbReference>
<dbReference type="SUPFAM" id="SSF47203">
    <property type="entry name" value="Acyl-CoA dehydrogenase C-terminal domain-like"/>
    <property type="match status" value="1"/>
</dbReference>
<dbReference type="Gene3D" id="2.40.110.10">
    <property type="entry name" value="Butyryl-CoA Dehydrogenase, subunit A, domain 2"/>
    <property type="match status" value="1"/>
</dbReference>
<dbReference type="Pfam" id="PF02771">
    <property type="entry name" value="Acyl-CoA_dh_N"/>
    <property type="match status" value="1"/>
</dbReference>
<dbReference type="AlphaFoldDB" id="A0A9X1DDM0"/>
<dbReference type="GO" id="GO:0005737">
    <property type="term" value="C:cytoplasm"/>
    <property type="evidence" value="ECO:0007669"/>
    <property type="project" value="TreeGrafter"/>
</dbReference>
<dbReference type="InterPro" id="IPR009100">
    <property type="entry name" value="AcylCoA_DH/oxidase_NM_dom_sf"/>
</dbReference>
<name>A0A9X1DDM0_9SPHN</name>
<protein>
    <submittedName>
        <fullName evidence="5">Acyl-CoA dehydrogenase family protein</fullName>
    </submittedName>
</protein>
<feature type="domain" description="Acyl-CoA dehydrogenase C-terminal" evidence="4">
    <location>
        <begin position="263"/>
        <end position="389"/>
    </location>
</feature>
<sequence>MSTVAKAALPLDDVAANWAPGSTLTSRVGALLPRIAELAAETDRDRRVSDEIIEALRQAGMWRVYVPREYGGTEESILEVVRAIRMVARVCPSTAWVIGVLCAHPFITSLYSRQLQDEFWADGPDTLASTSGLPITRARIVDGGLRVTGRFPFSSGSVNATWAMIGVSAPDLSQSTPGNRERFRTPYFCLVPRSDYEIDDDWHVMGLAGTASRTLVLNDVFIPAYRMEMSGAMVNRYTKGEGLHKGPLWTAGYGATIGTALTPVFLGIADAMLEMITKKVQGRTVPGTRIPTNSVPNSMRLAESTLEMRACTLLWEDYIKSIDDRATAGIEPDEDFTANAGATGIYVQELCTRTIDRLFAVAGGSSVRLDSPIQRMWRDAHTGRSHIANEYDPSAMAFGRHLLGLAPMGRWGG</sequence>
<dbReference type="InterPro" id="IPR046373">
    <property type="entry name" value="Acyl-CoA_Oxase/DH_mid-dom_sf"/>
</dbReference>
<dbReference type="Proteomes" id="UP001138757">
    <property type="component" value="Unassembled WGS sequence"/>
</dbReference>
<dbReference type="InterPro" id="IPR037069">
    <property type="entry name" value="AcylCoA_DH/ox_N_sf"/>
</dbReference>
<keyword evidence="6" id="KW-1185">Reference proteome</keyword>
<dbReference type="EMBL" id="JAHGAW010000009">
    <property type="protein sequence ID" value="MBT2188237.1"/>
    <property type="molecule type" value="Genomic_DNA"/>
</dbReference>
<proteinExistence type="inferred from homology"/>
<dbReference type="InterPro" id="IPR036250">
    <property type="entry name" value="AcylCo_DH-like_C"/>
</dbReference>
<evidence type="ECO:0000313" key="5">
    <source>
        <dbReference type="EMBL" id="MBT2188237.1"/>
    </source>
</evidence>
<dbReference type="Pfam" id="PF08028">
    <property type="entry name" value="Acyl-CoA_dh_2"/>
    <property type="match status" value="1"/>
</dbReference>
<dbReference type="InterPro" id="IPR013107">
    <property type="entry name" value="Acyl-CoA_DH_C"/>
</dbReference>
<dbReference type="PANTHER" id="PTHR48083:SF19">
    <property type="entry name" value="FLAVIN-DEPENDENT MONOOXYGENASE, OXYGENASE SUBUNIT HSAA"/>
    <property type="match status" value="1"/>
</dbReference>
<dbReference type="GO" id="GO:0050660">
    <property type="term" value="F:flavin adenine dinucleotide binding"/>
    <property type="evidence" value="ECO:0007669"/>
    <property type="project" value="InterPro"/>
</dbReference>
<dbReference type="Gene3D" id="1.20.140.10">
    <property type="entry name" value="Butyryl-CoA Dehydrogenase, subunit A, domain 3"/>
    <property type="match status" value="1"/>
</dbReference>
<evidence type="ECO:0000256" key="2">
    <source>
        <dbReference type="ARBA" id="ARBA00049661"/>
    </source>
</evidence>
<organism evidence="5 6">
    <name type="scientific">Sphingobium nicotianae</name>
    <dbReference type="NCBI Taxonomy" id="2782607"/>
    <lineage>
        <taxon>Bacteria</taxon>
        <taxon>Pseudomonadati</taxon>
        <taxon>Pseudomonadota</taxon>
        <taxon>Alphaproteobacteria</taxon>
        <taxon>Sphingomonadales</taxon>
        <taxon>Sphingomonadaceae</taxon>
        <taxon>Sphingobium</taxon>
    </lineage>
</organism>
<reference evidence="5" key="1">
    <citation type="submission" date="2021-05" db="EMBL/GenBank/DDBJ databases">
        <title>Genome of Sphingobium sp. strain.</title>
        <authorList>
            <person name="Fan R."/>
        </authorList>
    </citation>
    <scope>NUCLEOTIDE SEQUENCE</scope>
    <source>
        <strain evidence="5">H33</strain>
    </source>
</reference>
<dbReference type="GO" id="GO:0016712">
    <property type="term" value="F:oxidoreductase activity, acting on paired donors, with incorporation or reduction of molecular oxygen, reduced flavin or flavoprotein as one donor, and incorporation of one atom of oxygen"/>
    <property type="evidence" value="ECO:0007669"/>
    <property type="project" value="TreeGrafter"/>
</dbReference>
<evidence type="ECO:0000313" key="6">
    <source>
        <dbReference type="Proteomes" id="UP001138757"/>
    </source>
</evidence>
<dbReference type="PANTHER" id="PTHR48083">
    <property type="entry name" value="MEDIUM-CHAIN SPECIFIC ACYL-COA DEHYDROGENASE, MITOCHONDRIAL-RELATED"/>
    <property type="match status" value="1"/>
</dbReference>
<keyword evidence="1" id="KW-0560">Oxidoreductase</keyword>
<dbReference type="InterPro" id="IPR050741">
    <property type="entry name" value="Acyl-CoA_dehydrogenase"/>
</dbReference>
<dbReference type="GO" id="GO:0033539">
    <property type="term" value="P:fatty acid beta-oxidation using acyl-CoA dehydrogenase"/>
    <property type="evidence" value="ECO:0007669"/>
    <property type="project" value="TreeGrafter"/>
</dbReference>
<dbReference type="RefSeq" id="WP_214624486.1">
    <property type="nucleotide sequence ID" value="NZ_JAHGAW010000009.1"/>
</dbReference>
<accession>A0A9X1DDM0</accession>
<dbReference type="GO" id="GO:0003995">
    <property type="term" value="F:acyl-CoA dehydrogenase activity"/>
    <property type="evidence" value="ECO:0007669"/>
    <property type="project" value="TreeGrafter"/>
</dbReference>
<evidence type="ECO:0000259" key="3">
    <source>
        <dbReference type="Pfam" id="PF02771"/>
    </source>
</evidence>
<dbReference type="SUPFAM" id="SSF56645">
    <property type="entry name" value="Acyl-CoA dehydrogenase NM domain-like"/>
    <property type="match status" value="1"/>
</dbReference>
<dbReference type="PIRSF" id="PIRSF016578">
    <property type="entry name" value="HsaA"/>
    <property type="match status" value="1"/>
</dbReference>
<dbReference type="Gene3D" id="1.10.540.10">
    <property type="entry name" value="Acyl-CoA dehydrogenase/oxidase, N-terminal domain"/>
    <property type="match status" value="1"/>
</dbReference>
<evidence type="ECO:0000256" key="1">
    <source>
        <dbReference type="ARBA" id="ARBA00023002"/>
    </source>
</evidence>
<gene>
    <name evidence="5" type="ORF">KK488_14875</name>
</gene>
<comment type="similarity">
    <text evidence="2">Belongs to the HpaH/HsaA monooxygenase family.</text>
</comment>
<evidence type="ECO:0000259" key="4">
    <source>
        <dbReference type="Pfam" id="PF08028"/>
    </source>
</evidence>